<dbReference type="InterPro" id="IPR037068">
    <property type="entry name" value="DNA_primase_core_N_sf"/>
</dbReference>
<dbReference type="SMART" id="SM00493">
    <property type="entry name" value="TOPRIM"/>
    <property type="match status" value="1"/>
</dbReference>
<evidence type="ECO:0000313" key="17">
    <source>
        <dbReference type="EMBL" id="SEL43381.1"/>
    </source>
</evidence>
<evidence type="ECO:0000259" key="16">
    <source>
        <dbReference type="PROSITE" id="PS50880"/>
    </source>
</evidence>
<dbReference type="InterPro" id="IPR019475">
    <property type="entry name" value="DNA_primase_DnaB-bd"/>
</dbReference>
<keyword evidence="3 12" id="KW-0808">Transferase</keyword>
<evidence type="ECO:0000313" key="18">
    <source>
        <dbReference type="Proteomes" id="UP000198620"/>
    </source>
</evidence>
<comment type="domain">
    <text evidence="12">Contains an N-terminal zinc-binding domain, a central core domain that contains the primase activity, and a C-terminal DnaB-binding domain.</text>
</comment>
<gene>
    <name evidence="12" type="primary">dnaG</name>
    <name evidence="17" type="ORF">SAMN05216387_1114</name>
</gene>
<comment type="catalytic activity">
    <reaction evidence="12">
        <text>ssDNA + n NTP = ssDNA/pppN(pN)n-1 hybrid + (n-1) diphosphate.</text>
        <dbReference type="EC" id="2.7.7.101"/>
    </reaction>
</comment>
<dbReference type="SUPFAM" id="SSF56731">
    <property type="entry name" value="DNA primase core"/>
    <property type="match status" value="1"/>
</dbReference>
<dbReference type="FunFam" id="3.40.1360.10:FF:000002">
    <property type="entry name" value="DNA primase"/>
    <property type="match status" value="1"/>
</dbReference>
<evidence type="ECO:0000256" key="5">
    <source>
        <dbReference type="ARBA" id="ARBA00022705"/>
    </source>
</evidence>
<dbReference type="Gene3D" id="1.10.860.10">
    <property type="entry name" value="DNAb Helicase, Chain A"/>
    <property type="match status" value="1"/>
</dbReference>
<dbReference type="PANTHER" id="PTHR30313:SF2">
    <property type="entry name" value="DNA PRIMASE"/>
    <property type="match status" value="1"/>
</dbReference>
<dbReference type="Gene3D" id="3.90.980.10">
    <property type="entry name" value="DNA primase, catalytic core, N-terminal domain"/>
    <property type="match status" value="1"/>
</dbReference>
<keyword evidence="11 12" id="KW-0804">Transcription</keyword>
<dbReference type="Pfam" id="PF10410">
    <property type="entry name" value="DnaB_bind"/>
    <property type="match status" value="1"/>
</dbReference>
<comment type="similarity">
    <text evidence="12 13">Belongs to the DnaG primase family.</text>
</comment>
<dbReference type="InterPro" id="IPR050219">
    <property type="entry name" value="DnaG_primase"/>
</dbReference>
<dbReference type="STRING" id="1233.SAMN05216387_1114"/>
<dbReference type="RefSeq" id="WP_090829200.1">
    <property type="nucleotide sequence ID" value="NZ_FOBH01000011.1"/>
</dbReference>
<dbReference type="NCBIfam" id="TIGR01391">
    <property type="entry name" value="dnaG"/>
    <property type="match status" value="1"/>
</dbReference>
<dbReference type="InterPro" id="IPR013264">
    <property type="entry name" value="DNAG_N"/>
</dbReference>
<protein>
    <recommendedName>
        <fullName evidence="12 13">DNA primase</fullName>
        <ecNumber evidence="12">2.7.7.101</ecNumber>
    </recommendedName>
</protein>
<dbReference type="Pfam" id="PF13155">
    <property type="entry name" value="Toprim_2"/>
    <property type="match status" value="1"/>
</dbReference>
<evidence type="ECO:0000256" key="13">
    <source>
        <dbReference type="PIRNR" id="PIRNR002811"/>
    </source>
</evidence>
<keyword evidence="8 12" id="KW-0862">Zinc</keyword>
<dbReference type="EMBL" id="FOBH01000011">
    <property type="protein sequence ID" value="SEL43381.1"/>
    <property type="molecule type" value="Genomic_DNA"/>
</dbReference>
<feature type="compositionally biased region" description="Polar residues" evidence="15">
    <location>
        <begin position="108"/>
        <end position="127"/>
    </location>
</feature>
<keyword evidence="2 12" id="KW-0639">Primosome</keyword>
<organism evidence="17 18">
    <name type="scientific">Nitrosovibrio tenuis</name>
    <dbReference type="NCBI Taxonomy" id="1233"/>
    <lineage>
        <taxon>Bacteria</taxon>
        <taxon>Pseudomonadati</taxon>
        <taxon>Pseudomonadota</taxon>
        <taxon>Betaproteobacteria</taxon>
        <taxon>Nitrosomonadales</taxon>
        <taxon>Nitrosomonadaceae</taxon>
        <taxon>Nitrosovibrio</taxon>
    </lineage>
</organism>
<comment type="subunit">
    <text evidence="12">Monomer. Interacts with DnaB.</text>
</comment>
<dbReference type="InterPro" id="IPR030846">
    <property type="entry name" value="DnaG_bac"/>
</dbReference>
<dbReference type="Pfam" id="PF08278">
    <property type="entry name" value="DnaG_DnaB_bind"/>
    <property type="match status" value="1"/>
</dbReference>
<keyword evidence="6 12" id="KW-0479">Metal-binding</keyword>
<dbReference type="SMART" id="SM00766">
    <property type="entry name" value="DnaG_DnaB_bind"/>
    <property type="match status" value="1"/>
</dbReference>
<reference evidence="17 18" key="1">
    <citation type="submission" date="2016-10" db="EMBL/GenBank/DDBJ databases">
        <authorList>
            <person name="de Groot N.N."/>
        </authorList>
    </citation>
    <scope>NUCLEOTIDE SEQUENCE [LARGE SCALE GENOMIC DNA]</scope>
    <source>
        <strain evidence="17 18">Nv1</strain>
    </source>
</reference>
<dbReference type="HAMAP" id="MF_00974">
    <property type="entry name" value="DNA_primase_DnaG"/>
    <property type="match status" value="1"/>
</dbReference>
<dbReference type="InterPro" id="IPR006295">
    <property type="entry name" value="DNA_primase_DnaG"/>
</dbReference>
<sequence>MISQSFIQDLLDRVDIVDVIEREVPLKKAGTNYSACCPFHSEKTPSFTVSPTKQFYHCFGCSAHGNAIGFLMEYSGMSFVEAVNDLAARVGMQVPAQQSEPRSGATGAESQSAESQSVLAQNQSQDGKNSLQDLVGVMDAAGRFYRQQLRSSKVAIAYLKKRGLTGKTAARFGIGYAPTGWQNLDAAFSDPETQTRTTLLVNAGLLIRNDDGKCYSRFRDRIMFPILNLKGMLVGFGGRVLEQGEPKYLNSPETPLFQKGRELYNLFDARRAIRQAGRVIVVEGYMDVVALAQHGVEYVVATLGTAVTPFHVQKLLRQTDDVVFCFDGDNAGRKAAWRALEDSLGQLVDGKNVSFLFLPEGEDPDSYIRNFGKEAFEQLSRQSLPLSIFLFRELSARVDLKTSEGRAKLVQDAKPLLSRVAAPGLALMLLKQLAEISGFTQRELEDLLKIRRVSSERARERAPRPKPASPYRWLMQILLHDPNHIRKLERELLIQDREYGDEIAALTALVEFIDAHPHIKENTAIPSAIAYFHESPHGILLQKAESETLTWDSDIDLEAEFSGAMARLRDMKRKQRMTNLQNKSLSALTPEEKQELQRLAVS</sequence>
<dbReference type="PIRSF" id="PIRSF002811">
    <property type="entry name" value="DnaG"/>
    <property type="match status" value="1"/>
</dbReference>
<comment type="cofactor">
    <cofactor evidence="12 13 14">
        <name>Zn(2+)</name>
        <dbReference type="ChEBI" id="CHEBI:29105"/>
    </cofactor>
    <text evidence="12 13 14">Binds 1 zinc ion per monomer.</text>
</comment>
<evidence type="ECO:0000256" key="7">
    <source>
        <dbReference type="ARBA" id="ARBA00022771"/>
    </source>
</evidence>
<dbReference type="InterPro" id="IPR006171">
    <property type="entry name" value="TOPRIM_dom"/>
</dbReference>
<keyword evidence="7 12" id="KW-0863">Zinc-finger</keyword>
<dbReference type="GO" id="GO:0000428">
    <property type="term" value="C:DNA-directed RNA polymerase complex"/>
    <property type="evidence" value="ECO:0007669"/>
    <property type="project" value="UniProtKB-KW"/>
</dbReference>
<dbReference type="Pfam" id="PF01807">
    <property type="entry name" value="Zn_ribbon_DnaG"/>
    <property type="match status" value="1"/>
</dbReference>
<feature type="region of interest" description="Disordered" evidence="15">
    <location>
        <begin position="94"/>
        <end position="127"/>
    </location>
</feature>
<dbReference type="PANTHER" id="PTHR30313">
    <property type="entry name" value="DNA PRIMASE"/>
    <property type="match status" value="1"/>
</dbReference>
<evidence type="ECO:0000256" key="8">
    <source>
        <dbReference type="ARBA" id="ARBA00022833"/>
    </source>
</evidence>
<dbReference type="Proteomes" id="UP000198620">
    <property type="component" value="Unassembled WGS sequence"/>
</dbReference>
<dbReference type="SUPFAM" id="SSF57783">
    <property type="entry name" value="Zinc beta-ribbon"/>
    <property type="match status" value="1"/>
</dbReference>
<evidence type="ECO:0000256" key="9">
    <source>
        <dbReference type="ARBA" id="ARBA00022842"/>
    </source>
</evidence>
<dbReference type="EC" id="2.7.7.101" evidence="12"/>
<keyword evidence="1 12" id="KW-0240">DNA-directed RNA polymerase</keyword>
<proteinExistence type="inferred from homology"/>
<dbReference type="CDD" id="cd03364">
    <property type="entry name" value="TOPRIM_DnaG_primases"/>
    <property type="match status" value="1"/>
</dbReference>
<evidence type="ECO:0000256" key="2">
    <source>
        <dbReference type="ARBA" id="ARBA00022515"/>
    </source>
</evidence>
<feature type="zinc finger region" description="CHC2-type" evidence="12 14">
    <location>
        <begin position="37"/>
        <end position="61"/>
    </location>
</feature>
<dbReference type="Gene3D" id="3.90.580.10">
    <property type="entry name" value="Zinc finger, CHC2-type domain"/>
    <property type="match status" value="1"/>
</dbReference>
<evidence type="ECO:0000256" key="10">
    <source>
        <dbReference type="ARBA" id="ARBA00023125"/>
    </source>
</evidence>
<keyword evidence="18" id="KW-1185">Reference proteome</keyword>
<dbReference type="GO" id="GO:0008270">
    <property type="term" value="F:zinc ion binding"/>
    <property type="evidence" value="ECO:0007669"/>
    <property type="project" value="UniProtKB-UniRule"/>
</dbReference>
<evidence type="ECO:0000256" key="1">
    <source>
        <dbReference type="ARBA" id="ARBA00022478"/>
    </source>
</evidence>
<keyword evidence="5 12" id="KW-0235">DNA replication</keyword>
<dbReference type="InterPro" id="IPR036977">
    <property type="entry name" value="DNA_primase_Znf_CHC2"/>
</dbReference>
<dbReference type="FunFam" id="3.90.580.10:FF:000001">
    <property type="entry name" value="DNA primase"/>
    <property type="match status" value="1"/>
</dbReference>
<evidence type="ECO:0000256" key="12">
    <source>
        <dbReference type="HAMAP-Rule" id="MF_00974"/>
    </source>
</evidence>
<evidence type="ECO:0000256" key="6">
    <source>
        <dbReference type="ARBA" id="ARBA00022723"/>
    </source>
</evidence>
<evidence type="ECO:0000256" key="4">
    <source>
        <dbReference type="ARBA" id="ARBA00022695"/>
    </source>
</evidence>
<keyword evidence="10 12" id="KW-0238">DNA-binding</keyword>
<dbReference type="PROSITE" id="PS50880">
    <property type="entry name" value="TOPRIM"/>
    <property type="match status" value="1"/>
</dbReference>
<dbReference type="SMART" id="SM00400">
    <property type="entry name" value="ZnF_CHCC"/>
    <property type="match status" value="1"/>
</dbReference>
<dbReference type="Gene3D" id="3.40.1360.10">
    <property type="match status" value="1"/>
</dbReference>
<dbReference type="InterPro" id="IPR013173">
    <property type="entry name" value="DNA_primase_DnaG_DnaB-bd_dom"/>
</dbReference>
<accession>A0A1H7Q5E5</accession>
<dbReference type="InterPro" id="IPR016136">
    <property type="entry name" value="DNA_helicase_N/primase_C"/>
</dbReference>
<evidence type="ECO:0000256" key="11">
    <source>
        <dbReference type="ARBA" id="ARBA00023163"/>
    </source>
</evidence>
<keyword evidence="4 12" id="KW-0548">Nucleotidyltransferase</keyword>
<dbReference type="Pfam" id="PF08275">
    <property type="entry name" value="DNAG_N"/>
    <property type="match status" value="1"/>
</dbReference>
<name>A0A1H7Q5E5_9PROT</name>
<evidence type="ECO:0000256" key="3">
    <source>
        <dbReference type="ARBA" id="ARBA00022679"/>
    </source>
</evidence>
<dbReference type="InterPro" id="IPR002694">
    <property type="entry name" value="Znf_CHC2"/>
</dbReference>
<dbReference type="AlphaFoldDB" id="A0A1H7Q5E5"/>
<evidence type="ECO:0000256" key="15">
    <source>
        <dbReference type="SAM" id="MobiDB-lite"/>
    </source>
</evidence>
<comment type="function">
    <text evidence="12 13">RNA polymerase that catalyzes the synthesis of short RNA molecules used as primers for DNA polymerase during DNA replication.</text>
</comment>
<dbReference type="GO" id="GO:0006269">
    <property type="term" value="P:DNA replication, synthesis of primer"/>
    <property type="evidence" value="ECO:0007669"/>
    <property type="project" value="UniProtKB-UniRule"/>
</dbReference>
<dbReference type="OrthoDB" id="9803773at2"/>
<dbReference type="Gene3D" id="1.20.50.20">
    <property type="entry name" value="DnaG, RNA polymerase domain, helical bundle"/>
    <property type="match status" value="1"/>
</dbReference>
<dbReference type="GO" id="GO:0003677">
    <property type="term" value="F:DNA binding"/>
    <property type="evidence" value="ECO:0007669"/>
    <property type="project" value="UniProtKB-KW"/>
</dbReference>
<dbReference type="SUPFAM" id="SSF117023">
    <property type="entry name" value="DNA primase DnaG, C-terminal domain"/>
    <property type="match status" value="1"/>
</dbReference>
<dbReference type="GO" id="GO:0003899">
    <property type="term" value="F:DNA-directed RNA polymerase activity"/>
    <property type="evidence" value="ECO:0007669"/>
    <property type="project" value="UniProtKB-UniRule"/>
</dbReference>
<dbReference type="GO" id="GO:1990077">
    <property type="term" value="C:primosome complex"/>
    <property type="evidence" value="ECO:0007669"/>
    <property type="project" value="UniProtKB-KW"/>
</dbReference>
<evidence type="ECO:0000256" key="14">
    <source>
        <dbReference type="PIRSR" id="PIRSR002811-1"/>
    </source>
</evidence>
<feature type="domain" description="Toprim" evidence="16">
    <location>
        <begin position="277"/>
        <end position="359"/>
    </location>
</feature>
<dbReference type="InterPro" id="IPR034151">
    <property type="entry name" value="TOPRIM_DnaG_bac"/>
</dbReference>
<dbReference type="GO" id="GO:0005737">
    <property type="term" value="C:cytoplasm"/>
    <property type="evidence" value="ECO:0007669"/>
    <property type="project" value="TreeGrafter"/>
</dbReference>
<dbReference type="FunFam" id="3.90.980.10:FF:000001">
    <property type="entry name" value="DNA primase"/>
    <property type="match status" value="1"/>
</dbReference>
<keyword evidence="9" id="KW-0460">Magnesium</keyword>